<reference evidence="1" key="1">
    <citation type="journal article" date="2015" name="Front. Microbiol.">
        <title>Combining genomic sequencing methods to explore viral diversity and reveal potential virus-host interactions.</title>
        <authorList>
            <person name="Chow C.E."/>
            <person name="Winget D.M."/>
            <person name="White R.A.III."/>
            <person name="Hallam S.J."/>
            <person name="Suttle C.A."/>
        </authorList>
    </citation>
    <scope>NUCLEOTIDE SEQUENCE</scope>
    <source>
        <strain evidence="1">Oxic1_1</strain>
    </source>
</reference>
<proteinExistence type="predicted"/>
<dbReference type="EMBL" id="KR029596">
    <property type="protein sequence ID" value="AKH47571.1"/>
    <property type="molecule type" value="Genomic_DNA"/>
</dbReference>
<name>A0A0F7L922_9VIRU</name>
<evidence type="ECO:0000313" key="1">
    <source>
        <dbReference type="EMBL" id="AKH47571.1"/>
    </source>
</evidence>
<sequence length="362" mass="40472">MKLGKASLMDMAAAVDQLSRAKHDVVVDSRSLEMIQTGTTDFALMGEGELLGDLNPHSHGQMSARLQIPKKYYDRMQEQEPDLLKHNVNRWLQHSPTKRMVRTYRHEVGGPKRIVRAVMSDRYQRIDNYDVLANLMPVLNEVGIEYGLDLKSCEVTDSKMYAKLTSPRLRGEVKAGDVVEAGVSISNSEIGMGIYVISPFIYRLWCDNGCGTDEGKFSRRHVGAQTEMGEQMQSFMTDETNRVVDQGILLQSRDTLKGILSEEVFGRNLTKLQNAANGKEASQPIQAMEVLANSLGLTEDENRSALMSLLKEDDMTKWGFCNAVTQIANEHEDYDRASELENMGGKVIDLSASEWSRIAEAA</sequence>
<organism evidence="1">
    <name type="scientific">uncultured marine virus</name>
    <dbReference type="NCBI Taxonomy" id="186617"/>
    <lineage>
        <taxon>Viruses</taxon>
        <taxon>environmental samples</taxon>
    </lineage>
</organism>
<evidence type="ECO:0008006" key="2">
    <source>
        <dbReference type="Google" id="ProtNLM"/>
    </source>
</evidence>
<dbReference type="Pfam" id="PF06067">
    <property type="entry name" value="DUF932"/>
    <property type="match status" value="1"/>
</dbReference>
<protein>
    <recommendedName>
        <fullName evidence="2">DUF932 domain-containing protein</fullName>
    </recommendedName>
</protein>
<reference evidence="1" key="2">
    <citation type="submission" date="2015-03" db="EMBL/GenBank/DDBJ databases">
        <authorList>
            <person name="Chow C.-E.T."/>
            <person name="Winget D.M."/>
            <person name="White R.A.III."/>
            <person name="Hallam S.J."/>
            <person name="Suttle C.A."/>
        </authorList>
    </citation>
    <scope>NUCLEOTIDE SEQUENCE</scope>
    <source>
        <strain evidence="1">Oxic1_1</strain>
    </source>
</reference>
<dbReference type="InterPro" id="IPR026325">
    <property type="entry name" value="DUF932"/>
</dbReference>
<accession>A0A0F7L922</accession>